<sequence length="383" mass="44769">MSKRKTYTDEFKTMIAELVLSGQAPKDVASEYSLSETAVRNWSKKKAPIVVGEGESTNLEQINRMRKENAKLKEENEIFKKGYGYIRKEINPDILFEIIKANSIVHSIDTMCKVLRYPRSTYYDKQKEKPENKWKSLNKKLREDILKIYNESNKIYGAPKIREELKKSGYENISIKRVQRHMKILGIRSIVVKKYRPQRSNKKVYDKGENLLNRDFSTTKINEKWAADITYIHSLRDGWTYLASILDLHTQKIVGYSFSKTMDTSIVLKALDNAITTQRPDKGLIIHSDRGSQYTSKEYRNAVESKEFKLSYSAKGCPYDNACIESFHAILKKECVYLNTFIDYKHAKLVLFQYIEGFYNRKRIHSSIKYMTPDKYEQVCRAA</sequence>
<name>A0A4Q8L061_9STRE</name>
<feature type="coiled-coil region" evidence="2">
    <location>
        <begin position="55"/>
        <end position="82"/>
    </location>
</feature>
<dbReference type="InterPro" id="IPR009057">
    <property type="entry name" value="Homeodomain-like_sf"/>
</dbReference>
<accession>A0A4Q8L061</accession>
<gene>
    <name evidence="4" type="ORF">EXW74_08190</name>
</gene>
<dbReference type="OrthoDB" id="342869at2"/>
<dbReference type="InterPro" id="IPR025948">
    <property type="entry name" value="HTH-like_dom"/>
</dbReference>
<evidence type="ECO:0000256" key="1">
    <source>
        <dbReference type="ARBA" id="ARBA00002286"/>
    </source>
</evidence>
<dbReference type="GO" id="GO:0003677">
    <property type="term" value="F:DNA binding"/>
    <property type="evidence" value="ECO:0007669"/>
    <property type="project" value="InterPro"/>
</dbReference>
<dbReference type="SUPFAM" id="SSF46689">
    <property type="entry name" value="Homeodomain-like"/>
    <property type="match status" value="1"/>
</dbReference>
<dbReference type="NCBIfam" id="NF033516">
    <property type="entry name" value="transpos_IS3"/>
    <property type="match status" value="1"/>
</dbReference>
<reference evidence="4 5" key="1">
    <citation type="submission" date="2019-02" db="EMBL/GenBank/DDBJ databases">
        <title>First genome of the species Streptococcus parasuis.</title>
        <authorList>
            <person name="Stevens M.J.A."/>
            <person name="Stephan R."/>
        </authorList>
    </citation>
    <scope>NUCLEOTIDE SEQUENCE [LARGE SCALE GENOMIC DNA]</scope>
    <source>
        <strain evidence="4 5">4253</strain>
    </source>
</reference>
<evidence type="ECO:0000313" key="4">
    <source>
        <dbReference type="EMBL" id="TAA09260.1"/>
    </source>
</evidence>
<dbReference type="InterPro" id="IPR050900">
    <property type="entry name" value="Transposase_IS3/IS150/IS904"/>
</dbReference>
<dbReference type="Proteomes" id="UP000291525">
    <property type="component" value="Unassembled WGS sequence"/>
</dbReference>
<dbReference type="Pfam" id="PF01527">
    <property type="entry name" value="HTH_Tnp_1"/>
    <property type="match status" value="1"/>
</dbReference>
<evidence type="ECO:0000256" key="2">
    <source>
        <dbReference type="SAM" id="Coils"/>
    </source>
</evidence>
<organism evidence="4 5">
    <name type="scientific">Streptococcus parasuis</name>
    <dbReference type="NCBI Taxonomy" id="1501662"/>
    <lineage>
        <taxon>Bacteria</taxon>
        <taxon>Bacillati</taxon>
        <taxon>Bacillota</taxon>
        <taxon>Bacilli</taxon>
        <taxon>Lactobacillales</taxon>
        <taxon>Streptococcaceae</taxon>
        <taxon>Streptococcus</taxon>
    </lineage>
</organism>
<protein>
    <submittedName>
        <fullName evidence="4">IS3 family transposase</fullName>
    </submittedName>
</protein>
<proteinExistence type="predicted"/>
<dbReference type="InterPro" id="IPR001584">
    <property type="entry name" value="Integrase_cat-core"/>
</dbReference>
<comment type="caution">
    <text evidence="4">The sequence shown here is derived from an EMBL/GenBank/DDBJ whole genome shotgun (WGS) entry which is preliminary data.</text>
</comment>
<dbReference type="InterPro" id="IPR048020">
    <property type="entry name" value="Transpos_IS3"/>
</dbReference>
<dbReference type="GO" id="GO:0006313">
    <property type="term" value="P:DNA transposition"/>
    <property type="evidence" value="ECO:0007669"/>
    <property type="project" value="InterPro"/>
</dbReference>
<dbReference type="AlphaFoldDB" id="A0A4Q8L061"/>
<dbReference type="Pfam" id="PF00665">
    <property type="entry name" value="rve"/>
    <property type="match status" value="1"/>
</dbReference>
<dbReference type="Pfam" id="PF13333">
    <property type="entry name" value="rve_2"/>
    <property type="match status" value="1"/>
</dbReference>
<dbReference type="Pfam" id="PF13276">
    <property type="entry name" value="HTH_21"/>
    <property type="match status" value="1"/>
</dbReference>
<dbReference type="InterPro" id="IPR036397">
    <property type="entry name" value="RNaseH_sf"/>
</dbReference>
<dbReference type="Gene3D" id="3.30.420.10">
    <property type="entry name" value="Ribonuclease H-like superfamily/Ribonuclease H"/>
    <property type="match status" value="1"/>
</dbReference>
<evidence type="ECO:0000259" key="3">
    <source>
        <dbReference type="PROSITE" id="PS50994"/>
    </source>
</evidence>
<dbReference type="GO" id="GO:0015074">
    <property type="term" value="P:DNA integration"/>
    <property type="evidence" value="ECO:0007669"/>
    <property type="project" value="InterPro"/>
</dbReference>
<dbReference type="InterPro" id="IPR002514">
    <property type="entry name" value="Transposase_8"/>
</dbReference>
<dbReference type="SUPFAM" id="SSF53098">
    <property type="entry name" value="Ribonuclease H-like"/>
    <property type="match status" value="1"/>
</dbReference>
<evidence type="ECO:0000313" key="5">
    <source>
        <dbReference type="Proteomes" id="UP000291525"/>
    </source>
</evidence>
<dbReference type="InterPro" id="IPR012337">
    <property type="entry name" value="RNaseH-like_sf"/>
</dbReference>
<dbReference type="GO" id="GO:0004803">
    <property type="term" value="F:transposase activity"/>
    <property type="evidence" value="ECO:0007669"/>
    <property type="project" value="InterPro"/>
</dbReference>
<feature type="domain" description="Integrase catalytic" evidence="3">
    <location>
        <begin position="216"/>
        <end position="381"/>
    </location>
</feature>
<dbReference type="RefSeq" id="WP_130555468.1">
    <property type="nucleotide sequence ID" value="NZ_SHGT01000055.1"/>
</dbReference>
<dbReference type="PROSITE" id="PS50994">
    <property type="entry name" value="INTEGRASE"/>
    <property type="match status" value="1"/>
</dbReference>
<comment type="function">
    <text evidence="1">Involved in the transposition of the insertion sequence.</text>
</comment>
<keyword evidence="2" id="KW-0175">Coiled coil</keyword>
<dbReference type="PANTHER" id="PTHR46889">
    <property type="entry name" value="TRANSPOSASE INSF FOR INSERTION SEQUENCE IS3B-RELATED"/>
    <property type="match status" value="1"/>
</dbReference>
<dbReference type="EMBL" id="SHGT01000055">
    <property type="protein sequence ID" value="TAA09260.1"/>
    <property type="molecule type" value="Genomic_DNA"/>
</dbReference>
<dbReference type="PANTHER" id="PTHR46889:SF4">
    <property type="entry name" value="TRANSPOSASE INSO FOR INSERTION SEQUENCE ELEMENT IS911B-RELATED"/>
    <property type="match status" value="1"/>
</dbReference>